<keyword evidence="3" id="KW-1185">Reference proteome</keyword>
<dbReference type="PANTHER" id="PTHR11733">
    <property type="entry name" value="ZINC METALLOPROTEASE FAMILY M13 NEPRILYSIN-RELATED"/>
    <property type="match status" value="1"/>
</dbReference>
<sequence>MIVRIKEELKLLIDEKKDIFDEETRKHFLHKLTTMKFKKNFDHYDLSNIKAMDSCYENVDFIFKYNNPKNAIKTIKKIRERSFRHDDDLNYCRGKIFQTNKYLDDFIYSNAFYNSTGNYFSINSDYLNEPSFSKNFPMSLNYGYLGVTIAHEMLHAFDSENYNRTLYDDYESIFNVTQISVENSKEKSKCFVRQYGMQKESITNKNINGLRTLNENIADNGELKIAHRAYIKYLQSIDNIDLIVNGLGIYTKEQLFFISYGKKRCEYRSKDKLEIQIYTSKYGPSEICTHIALSNYKPFSDAFNC</sequence>
<dbReference type="PRINTS" id="PR00786">
    <property type="entry name" value="NEPRILYSIN"/>
</dbReference>
<dbReference type="InterPro" id="IPR000718">
    <property type="entry name" value="Peptidase_M13"/>
</dbReference>
<dbReference type="InterPro" id="IPR042089">
    <property type="entry name" value="Peptidase_M13_dom_2"/>
</dbReference>
<evidence type="ECO:0000259" key="2">
    <source>
        <dbReference type="Pfam" id="PF01431"/>
    </source>
</evidence>
<proteinExistence type="inferred from homology"/>
<accession>A0A0N5BGY6</accession>
<organism evidence="3 4">
    <name type="scientific">Strongyloides papillosus</name>
    <name type="common">Intestinal threadworm</name>
    <dbReference type="NCBI Taxonomy" id="174720"/>
    <lineage>
        <taxon>Eukaryota</taxon>
        <taxon>Metazoa</taxon>
        <taxon>Ecdysozoa</taxon>
        <taxon>Nematoda</taxon>
        <taxon>Chromadorea</taxon>
        <taxon>Rhabditida</taxon>
        <taxon>Tylenchina</taxon>
        <taxon>Panagrolaimomorpha</taxon>
        <taxon>Strongyloidoidea</taxon>
        <taxon>Strongyloididae</taxon>
        <taxon>Strongyloides</taxon>
    </lineage>
</organism>
<dbReference type="PROSITE" id="PS51885">
    <property type="entry name" value="NEPRILYSIN"/>
    <property type="match status" value="1"/>
</dbReference>
<dbReference type="AlphaFoldDB" id="A0A0N5BGY6"/>
<dbReference type="Gene3D" id="1.10.1380.10">
    <property type="entry name" value="Neutral endopeptidase , domain2"/>
    <property type="match status" value="1"/>
</dbReference>
<dbReference type="Proteomes" id="UP000046392">
    <property type="component" value="Unplaced"/>
</dbReference>
<dbReference type="Pfam" id="PF01431">
    <property type="entry name" value="Peptidase_M13"/>
    <property type="match status" value="1"/>
</dbReference>
<dbReference type="SUPFAM" id="SSF55486">
    <property type="entry name" value="Metalloproteases ('zincins'), catalytic domain"/>
    <property type="match status" value="1"/>
</dbReference>
<dbReference type="GO" id="GO:0016485">
    <property type="term" value="P:protein processing"/>
    <property type="evidence" value="ECO:0007669"/>
    <property type="project" value="TreeGrafter"/>
</dbReference>
<name>A0A0N5BGY6_STREA</name>
<feature type="domain" description="Peptidase M13 C-terminal" evidence="2">
    <location>
        <begin position="110"/>
        <end position="305"/>
    </location>
</feature>
<dbReference type="Gene3D" id="3.40.390.10">
    <property type="entry name" value="Collagenase (Catalytic Domain)"/>
    <property type="match status" value="1"/>
</dbReference>
<dbReference type="InterPro" id="IPR024079">
    <property type="entry name" value="MetalloPept_cat_dom_sf"/>
</dbReference>
<evidence type="ECO:0000256" key="1">
    <source>
        <dbReference type="ARBA" id="ARBA00007357"/>
    </source>
</evidence>
<dbReference type="GO" id="GO:0004222">
    <property type="term" value="F:metalloendopeptidase activity"/>
    <property type="evidence" value="ECO:0007669"/>
    <property type="project" value="InterPro"/>
</dbReference>
<dbReference type="InterPro" id="IPR018497">
    <property type="entry name" value="Peptidase_M13_C"/>
</dbReference>
<reference evidence="4" key="1">
    <citation type="submission" date="2017-02" db="UniProtKB">
        <authorList>
            <consortium name="WormBaseParasite"/>
        </authorList>
    </citation>
    <scope>IDENTIFICATION</scope>
</reference>
<protein>
    <submittedName>
        <fullName evidence="4">Peptidase_M13 domain-containing protein</fullName>
    </submittedName>
</protein>
<comment type="similarity">
    <text evidence="1">Belongs to the peptidase M13 family.</text>
</comment>
<evidence type="ECO:0000313" key="4">
    <source>
        <dbReference type="WBParaSite" id="SPAL_0000523700.1"/>
    </source>
</evidence>
<dbReference type="WBParaSite" id="SPAL_0000523700.1">
    <property type="protein sequence ID" value="SPAL_0000523700.1"/>
    <property type="gene ID" value="SPAL_0000523700"/>
</dbReference>
<dbReference type="PANTHER" id="PTHR11733:SF167">
    <property type="entry name" value="FI17812P1-RELATED"/>
    <property type="match status" value="1"/>
</dbReference>
<evidence type="ECO:0000313" key="3">
    <source>
        <dbReference type="Proteomes" id="UP000046392"/>
    </source>
</evidence>
<dbReference type="GO" id="GO:0005886">
    <property type="term" value="C:plasma membrane"/>
    <property type="evidence" value="ECO:0007669"/>
    <property type="project" value="TreeGrafter"/>
</dbReference>